<reference evidence="2" key="3">
    <citation type="submission" date="2015-06" db="UniProtKB">
        <authorList>
            <consortium name="EnsemblMetazoa"/>
        </authorList>
    </citation>
    <scope>IDENTIFICATION</scope>
</reference>
<dbReference type="EnsemblMetazoa" id="CapteT216382">
    <property type="protein sequence ID" value="CapteP216382"/>
    <property type="gene ID" value="CapteG216382"/>
</dbReference>
<sequence>MWEASVKNLYEMAHDQFSDQTRIHNVHIRGEPLGNFLRSFEHSTRKEEETTLQVVISSIKENGKDLDFVTTLCEKVDQPYMPKKKALKPRKKITYRKNKSVLEDSFRAAVGATELVNVRLVLQLKDAVFLYDQQLNDLINLLESLTMTVISHSARTNVNNMIVEAKTSYY</sequence>
<protein>
    <submittedName>
        <fullName evidence="1 2">Uncharacterized protein</fullName>
    </submittedName>
</protein>
<dbReference type="Proteomes" id="UP000014760">
    <property type="component" value="Unassembled WGS sequence"/>
</dbReference>
<reference evidence="1 3" key="2">
    <citation type="journal article" date="2013" name="Nature">
        <title>Insights into bilaterian evolution from three spiralian genomes.</title>
        <authorList>
            <person name="Simakov O."/>
            <person name="Marletaz F."/>
            <person name="Cho S.J."/>
            <person name="Edsinger-Gonzales E."/>
            <person name="Havlak P."/>
            <person name="Hellsten U."/>
            <person name="Kuo D.H."/>
            <person name="Larsson T."/>
            <person name="Lv J."/>
            <person name="Arendt D."/>
            <person name="Savage R."/>
            <person name="Osoegawa K."/>
            <person name="de Jong P."/>
            <person name="Grimwood J."/>
            <person name="Chapman J.A."/>
            <person name="Shapiro H."/>
            <person name="Aerts A."/>
            <person name="Otillar R.P."/>
            <person name="Terry A.Y."/>
            <person name="Boore J.L."/>
            <person name="Grigoriev I.V."/>
            <person name="Lindberg D.R."/>
            <person name="Seaver E.C."/>
            <person name="Weisblat D.A."/>
            <person name="Putnam N.H."/>
            <person name="Rokhsar D.S."/>
        </authorList>
    </citation>
    <scope>NUCLEOTIDE SEQUENCE</scope>
    <source>
        <strain evidence="1 3">I ESC-2004</strain>
    </source>
</reference>
<dbReference type="AlphaFoldDB" id="R7U9M3"/>
<evidence type="ECO:0000313" key="2">
    <source>
        <dbReference type="EnsemblMetazoa" id="CapteP216382"/>
    </source>
</evidence>
<organism evidence="1">
    <name type="scientific">Capitella teleta</name>
    <name type="common">Polychaete worm</name>
    <dbReference type="NCBI Taxonomy" id="283909"/>
    <lineage>
        <taxon>Eukaryota</taxon>
        <taxon>Metazoa</taxon>
        <taxon>Spiralia</taxon>
        <taxon>Lophotrochozoa</taxon>
        <taxon>Annelida</taxon>
        <taxon>Polychaeta</taxon>
        <taxon>Sedentaria</taxon>
        <taxon>Scolecida</taxon>
        <taxon>Capitellidae</taxon>
        <taxon>Capitella</taxon>
    </lineage>
</organism>
<proteinExistence type="predicted"/>
<dbReference type="HOGENOM" id="CLU_1572090_0_0_1"/>
<accession>R7U9M3</accession>
<keyword evidence="3" id="KW-1185">Reference proteome</keyword>
<name>R7U9M3_CAPTE</name>
<evidence type="ECO:0000313" key="3">
    <source>
        <dbReference type="Proteomes" id="UP000014760"/>
    </source>
</evidence>
<dbReference type="EMBL" id="KB306460">
    <property type="protein sequence ID" value="ELT99800.1"/>
    <property type="molecule type" value="Genomic_DNA"/>
</dbReference>
<dbReference type="EMBL" id="AMQN01009879">
    <property type="status" value="NOT_ANNOTATED_CDS"/>
    <property type="molecule type" value="Genomic_DNA"/>
</dbReference>
<evidence type="ECO:0000313" key="1">
    <source>
        <dbReference type="EMBL" id="ELT99800.1"/>
    </source>
</evidence>
<reference evidence="3" key="1">
    <citation type="submission" date="2012-12" db="EMBL/GenBank/DDBJ databases">
        <authorList>
            <person name="Hellsten U."/>
            <person name="Grimwood J."/>
            <person name="Chapman J.A."/>
            <person name="Shapiro H."/>
            <person name="Aerts A."/>
            <person name="Otillar R.P."/>
            <person name="Terry A.Y."/>
            <person name="Boore J.L."/>
            <person name="Simakov O."/>
            <person name="Marletaz F."/>
            <person name="Cho S.-J."/>
            <person name="Edsinger-Gonzales E."/>
            <person name="Havlak P."/>
            <person name="Kuo D.-H."/>
            <person name="Larsson T."/>
            <person name="Lv J."/>
            <person name="Arendt D."/>
            <person name="Savage R."/>
            <person name="Osoegawa K."/>
            <person name="de Jong P."/>
            <person name="Lindberg D.R."/>
            <person name="Seaver E.C."/>
            <person name="Weisblat D.A."/>
            <person name="Putnam N.H."/>
            <person name="Grigoriev I.V."/>
            <person name="Rokhsar D.S."/>
        </authorList>
    </citation>
    <scope>NUCLEOTIDE SEQUENCE</scope>
    <source>
        <strain evidence="3">I ESC-2004</strain>
    </source>
</reference>
<gene>
    <name evidence="1" type="ORF">CAPTEDRAFT_216382</name>
</gene>